<dbReference type="InterPro" id="IPR000792">
    <property type="entry name" value="Tscrpt_reg_LuxR_C"/>
</dbReference>
<evidence type="ECO:0000313" key="5">
    <source>
        <dbReference type="Proteomes" id="UP001520654"/>
    </source>
</evidence>
<dbReference type="PANTHER" id="PTHR43214:SF42">
    <property type="entry name" value="TRANSCRIPTIONAL REGULATORY PROTEIN DESR"/>
    <property type="match status" value="1"/>
</dbReference>
<dbReference type="EMBL" id="JAINUL010000001">
    <property type="protein sequence ID" value="MCC0093328.1"/>
    <property type="molecule type" value="Genomic_DNA"/>
</dbReference>
<evidence type="ECO:0000313" key="4">
    <source>
        <dbReference type="EMBL" id="MCC0093328.1"/>
    </source>
</evidence>
<dbReference type="Gene3D" id="1.25.40.10">
    <property type="entry name" value="Tetratricopeptide repeat domain"/>
    <property type="match status" value="1"/>
</dbReference>
<sequence length="300" mass="31339">MGPAWYTAALTPSAAGSFAAALRTASRGARASQEEGDGLYVSRNLWVLGAVQLHTGDVADAVASFRAVAEAERHVPSADPGMFRWQPDALEAFTCAGRLDLARELLERARLLVGPAGAGSGPGSALDRAHAILLARGGAAEEASGKLHRTAAAFEQLGLPLEQARTLLALGRVERARRRQAAARAAWEAARAVFDDTGARPWQELTRELLDRAGGAGPGSPPGGPAPGTRRLTESESRPADPICQGATNQQAAQQMFLSVKAVEGMLSRVYRKFGVRSRTQLAAARSAAAPGQNGPAPPE</sequence>
<dbReference type="InterPro" id="IPR016032">
    <property type="entry name" value="Sig_transdc_resp-reg_C-effctor"/>
</dbReference>
<organism evidence="4 5">
    <name type="scientific">Streptomyces flavotricini</name>
    <dbReference type="NCBI Taxonomy" id="66888"/>
    <lineage>
        <taxon>Bacteria</taxon>
        <taxon>Bacillati</taxon>
        <taxon>Actinomycetota</taxon>
        <taxon>Actinomycetes</taxon>
        <taxon>Kitasatosporales</taxon>
        <taxon>Streptomycetaceae</taxon>
        <taxon>Streptomyces</taxon>
    </lineage>
</organism>
<reference evidence="4 5" key="1">
    <citation type="submission" date="2021-08" db="EMBL/GenBank/DDBJ databases">
        <title>Genomic Architecture of Streptomyces flavotricini NGL1 and Streptomyces erythrochromogenes HMS4 With Differential Plant Beneficial attributes and laccase production capabilities.</title>
        <authorList>
            <person name="Salwan R."/>
            <person name="Kaur R."/>
            <person name="Sharma V."/>
        </authorList>
    </citation>
    <scope>NUCLEOTIDE SEQUENCE [LARGE SCALE GENOMIC DNA]</scope>
    <source>
        <strain evidence="4 5">NGL1</strain>
    </source>
</reference>
<dbReference type="Proteomes" id="UP001520654">
    <property type="component" value="Unassembled WGS sequence"/>
</dbReference>
<dbReference type="InterPro" id="IPR036388">
    <property type="entry name" value="WH-like_DNA-bd_sf"/>
</dbReference>
<name>A0ABS8DXB4_9ACTN</name>
<evidence type="ECO:0000256" key="2">
    <source>
        <dbReference type="SAM" id="MobiDB-lite"/>
    </source>
</evidence>
<comment type="caution">
    <text evidence="4">The sequence shown here is derived from an EMBL/GenBank/DDBJ whole genome shotgun (WGS) entry which is preliminary data.</text>
</comment>
<feature type="region of interest" description="Disordered" evidence="2">
    <location>
        <begin position="211"/>
        <end position="244"/>
    </location>
</feature>
<evidence type="ECO:0000259" key="3">
    <source>
        <dbReference type="SMART" id="SM00421"/>
    </source>
</evidence>
<dbReference type="PANTHER" id="PTHR43214">
    <property type="entry name" value="TWO-COMPONENT RESPONSE REGULATOR"/>
    <property type="match status" value="1"/>
</dbReference>
<dbReference type="RefSeq" id="WP_229333984.1">
    <property type="nucleotide sequence ID" value="NZ_JAINUL010000001.1"/>
</dbReference>
<accession>A0ABS8DXB4</accession>
<dbReference type="SUPFAM" id="SSF46894">
    <property type="entry name" value="C-terminal effector domain of the bipartite response regulators"/>
    <property type="match status" value="1"/>
</dbReference>
<dbReference type="InterPro" id="IPR011990">
    <property type="entry name" value="TPR-like_helical_dom_sf"/>
</dbReference>
<dbReference type="SMART" id="SM00421">
    <property type="entry name" value="HTH_LUXR"/>
    <property type="match status" value="1"/>
</dbReference>
<keyword evidence="5" id="KW-1185">Reference proteome</keyword>
<proteinExistence type="predicted"/>
<keyword evidence="1" id="KW-0238">DNA-binding</keyword>
<protein>
    <submittedName>
        <fullName evidence="4">Helix-turn-helix transcriptional regulator</fullName>
    </submittedName>
</protein>
<feature type="domain" description="HTH luxR-type" evidence="3">
    <location>
        <begin position="229"/>
        <end position="286"/>
    </location>
</feature>
<dbReference type="Pfam" id="PF00196">
    <property type="entry name" value="GerE"/>
    <property type="match status" value="1"/>
</dbReference>
<dbReference type="InterPro" id="IPR039420">
    <property type="entry name" value="WalR-like"/>
</dbReference>
<evidence type="ECO:0000256" key="1">
    <source>
        <dbReference type="ARBA" id="ARBA00023125"/>
    </source>
</evidence>
<gene>
    <name evidence="4" type="ORF">K7B10_00625</name>
</gene>
<dbReference type="Gene3D" id="1.10.10.10">
    <property type="entry name" value="Winged helix-like DNA-binding domain superfamily/Winged helix DNA-binding domain"/>
    <property type="match status" value="1"/>
</dbReference>